<evidence type="ECO:0000313" key="2">
    <source>
        <dbReference type="EMBL" id="MBH5329942.1"/>
    </source>
</evidence>
<gene>
    <name evidence="2" type="ORF">H9Q10_09720</name>
</gene>
<accession>A0ABS0NCA9</accession>
<feature type="region of interest" description="Disordered" evidence="1">
    <location>
        <begin position="1"/>
        <end position="43"/>
    </location>
</feature>
<sequence length="153" mass="16537">MKSKHHNPHQTRPHFSGSRKPRVAKSPRRRYNATPFQPFPRQEQTVSRFPAALLLAAALAGCDAANPAQQAASQAQEIAAALQPQLGSEPQVMVNTLNGEKSQVIVIFDPESVHGKTASEVQGIIHSAVQQQLGREPAELNILPNTASQPQGK</sequence>
<dbReference type="EMBL" id="JACSGR010000007">
    <property type="protein sequence ID" value="MBH5329942.1"/>
    <property type="molecule type" value="Genomic_DNA"/>
</dbReference>
<protein>
    <recommendedName>
        <fullName evidence="4">Lipoprotein</fullName>
    </recommendedName>
</protein>
<evidence type="ECO:0000256" key="1">
    <source>
        <dbReference type="SAM" id="MobiDB-lite"/>
    </source>
</evidence>
<reference evidence="2 3" key="1">
    <citation type="submission" date="2020-09" db="EMBL/GenBank/DDBJ databases">
        <title>Eikenella S3660 sp. nov., isolated from a throat swab.</title>
        <authorList>
            <person name="Buhl M."/>
        </authorList>
    </citation>
    <scope>NUCLEOTIDE SEQUENCE [LARGE SCALE GENOMIC DNA]</scope>
    <source>
        <strain evidence="2 3">S3360</strain>
    </source>
</reference>
<name>A0ABS0NCA9_9NEIS</name>
<proteinExistence type="predicted"/>
<evidence type="ECO:0008006" key="4">
    <source>
        <dbReference type="Google" id="ProtNLM"/>
    </source>
</evidence>
<comment type="caution">
    <text evidence="2">The sequence shown here is derived from an EMBL/GenBank/DDBJ whole genome shotgun (WGS) entry which is preliminary data.</text>
</comment>
<evidence type="ECO:0000313" key="3">
    <source>
        <dbReference type="Proteomes" id="UP000768471"/>
    </source>
</evidence>
<dbReference type="Proteomes" id="UP000768471">
    <property type="component" value="Unassembled WGS sequence"/>
</dbReference>
<organism evidence="2 3">
    <name type="scientific">Eikenella glucosivorans</name>
    <dbReference type="NCBI Taxonomy" id="2766967"/>
    <lineage>
        <taxon>Bacteria</taxon>
        <taxon>Pseudomonadati</taxon>
        <taxon>Pseudomonadota</taxon>
        <taxon>Betaproteobacteria</taxon>
        <taxon>Neisseriales</taxon>
        <taxon>Neisseriaceae</taxon>
        <taxon>Eikenella</taxon>
    </lineage>
</organism>
<dbReference type="RefSeq" id="WP_197903787.1">
    <property type="nucleotide sequence ID" value="NZ_JACSGR010000007.1"/>
</dbReference>
<feature type="compositionally biased region" description="Basic residues" evidence="1">
    <location>
        <begin position="1"/>
        <end position="31"/>
    </location>
</feature>
<keyword evidence="3" id="KW-1185">Reference proteome</keyword>